<reference evidence="1" key="2">
    <citation type="submission" date="2021-08" db="EMBL/GenBank/DDBJ databases">
        <authorList>
            <person name="Dalcin Martins P."/>
        </authorList>
    </citation>
    <scope>NUCLEOTIDE SEQUENCE</scope>
    <source>
        <strain evidence="1">MAG_39</strain>
    </source>
</reference>
<protein>
    <submittedName>
        <fullName evidence="1">Uncharacterized protein</fullName>
    </submittedName>
</protein>
<reference evidence="1" key="1">
    <citation type="journal article" date="2021" name="bioRxiv">
        <title>Unraveling nitrogen, sulfur and carbon metabolic pathways and microbial community transcriptional responses to substrate deprivation and toxicity stresses in a bioreactor mimicking anoxic brackish coastal sediment conditions.</title>
        <authorList>
            <person name="Martins P.D."/>
            <person name="Echeveste M.J."/>
            <person name="Arshad A."/>
            <person name="Kurth J."/>
            <person name="Ouboter H."/>
            <person name="Jetten M.S.M."/>
            <person name="Welte C.U."/>
        </authorList>
    </citation>
    <scope>NUCLEOTIDE SEQUENCE</scope>
    <source>
        <strain evidence="1">MAG_39</strain>
    </source>
</reference>
<evidence type="ECO:0000313" key="1">
    <source>
        <dbReference type="EMBL" id="MBZ0158433.1"/>
    </source>
</evidence>
<sequence>MVRVKFVCTAVKKYRHWDTPKGFLYEATFIPVTSGSEENKQFFEATPSGQLNISTIREDHFEPGRSYYLDFSLAE</sequence>
<name>A0A953M3R2_9BACT</name>
<organism evidence="1 2">
    <name type="scientific">Candidatus Nitrobium versatile</name>
    <dbReference type="NCBI Taxonomy" id="2884831"/>
    <lineage>
        <taxon>Bacteria</taxon>
        <taxon>Pseudomonadati</taxon>
        <taxon>Nitrospirota</taxon>
        <taxon>Nitrospiria</taxon>
        <taxon>Nitrospirales</taxon>
        <taxon>Nitrospiraceae</taxon>
        <taxon>Candidatus Nitrobium</taxon>
    </lineage>
</organism>
<gene>
    <name evidence="1" type="ORF">K8I29_19720</name>
</gene>
<dbReference type="AlphaFoldDB" id="A0A953M3R2"/>
<dbReference type="Proteomes" id="UP000705867">
    <property type="component" value="Unassembled WGS sequence"/>
</dbReference>
<dbReference type="EMBL" id="JAIOIV010000151">
    <property type="protein sequence ID" value="MBZ0158433.1"/>
    <property type="molecule type" value="Genomic_DNA"/>
</dbReference>
<proteinExistence type="predicted"/>
<accession>A0A953M3R2</accession>
<evidence type="ECO:0000313" key="2">
    <source>
        <dbReference type="Proteomes" id="UP000705867"/>
    </source>
</evidence>
<comment type="caution">
    <text evidence="1">The sequence shown here is derived from an EMBL/GenBank/DDBJ whole genome shotgun (WGS) entry which is preliminary data.</text>
</comment>